<name>A0A1B4XGX3_9GAMM</name>
<evidence type="ECO:0008006" key="5">
    <source>
        <dbReference type="Google" id="ProtNLM"/>
    </source>
</evidence>
<proteinExistence type="predicted"/>
<dbReference type="InParanoid" id="A0A1B4XGX3"/>
<dbReference type="OrthoDB" id="5769605at2"/>
<feature type="region of interest" description="Disordered" evidence="1">
    <location>
        <begin position="134"/>
        <end position="174"/>
    </location>
</feature>
<feature type="signal peptide" evidence="2">
    <location>
        <begin position="1"/>
        <end position="23"/>
    </location>
</feature>
<gene>
    <name evidence="3" type="ORF">SCL_1768</name>
</gene>
<dbReference type="EMBL" id="AP014879">
    <property type="protein sequence ID" value="BAV34066.1"/>
    <property type="molecule type" value="Genomic_DNA"/>
</dbReference>
<reference evidence="3 4" key="1">
    <citation type="submission" date="2015-05" db="EMBL/GenBank/DDBJ databases">
        <title>Complete genome sequence of a sulfur-oxidizing gammaproteobacterium strain HA5.</title>
        <authorList>
            <person name="Miura A."/>
            <person name="Kojima H."/>
            <person name="Fukui M."/>
        </authorList>
    </citation>
    <scope>NUCLEOTIDE SEQUENCE [LARGE SCALE GENOMIC DNA]</scope>
    <source>
        <strain evidence="3 4">HA5</strain>
    </source>
</reference>
<feature type="compositionally biased region" description="Basic and acidic residues" evidence="1">
    <location>
        <begin position="143"/>
        <end position="174"/>
    </location>
</feature>
<organism evidence="3 4">
    <name type="scientific">Sulfuricaulis limicola</name>
    <dbReference type="NCBI Taxonomy" id="1620215"/>
    <lineage>
        <taxon>Bacteria</taxon>
        <taxon>Pseudomonadati</taxon>
        <taxon>Pseudomonadota</taxon>
        <taxon>Gammaproteobacteria</taxon>
        <taxon>Acidiferrobacterales</taxon>
        <taxon>Acidiferrobacteraceae</taxon>
        <taxon>Sulfuricaulis</taxon>
    </lineage>
</organism>
<keyword evidence="4" id="KW-1185">Reference proteome</keyword>
<keyword evidence="2" id="KW-0732">Signal</keyword>
<feature type="chain" id="PRO_5008572402" description="Cell envelope biogenesis protein TolA" evidence="2">
    <location>
        <begin position="24"/>
        <end position="204"/>
    </location>
</feature>
<evidence type="ECO:0000313" key="4">
    <source>
        <dbReference type="Proteomes" id="UP000243180"/>
    </source>
</evidence>
<dbReference type="RefSeq" id="WP_096360858.1">
    <property type="nucleotide sequence ID" value="NZ_AP014879.1"/>
</dbReference>
<accession>A0A1B4XGX3</accession>
<evidence type="ECO:0000256" key="2">
    <source>
        <dbReference type="SAM" id="SignalP"/>
    </source>
</evidence>
<dbReference type="KEGG" id="slim:SCL_1768"/>
<dbReference type="AlphaFoldDB" id="A0A1B4XGX3"/>
<protein>
    <recommendedName>
        <fullName evidence="5">Cell envelope biogenesis protein TolA</fullName>
    </recommendedName>
</protein>
<sequence length="204" mass="21729">MRKFTVTAIAVAIGFTFSVGAMAQTMSKDDYKAGMDSIAAEYKSNKVSCEALSGNANDICMAEIKGKEKVAKADLEARNKNTNEARYDALIAKADADYAVAKEKCDDQAGNVKDVCLKEAKAAEIAAKADAKSQMKISKANKKANDESAEVRKDARETSADARHDAASDKSDANYSVAKEKCDALAGGAKDSCMNEAKLNYGQK</sequence>
<evidence type="ECO:0000256" key="1">
    <source>
        <dbReference type="SAM" id="MobiDB-lite"/>
    </source>
</evidence>
<dbReference type="Proteomes" id="UP000243180">
    <property type="component" value="Chromosome"/>
</dbReference>
<evidence type="ECO:0000313" key="3">
    <source>
        <dbReference type="EMBL" id="BAV34066.1"/>
    </source>
</evidence>